<feature type="region of interest" description="Disordered" evidence="2">
    <location>
        <begin position="270"/>
        <end position="299"/>
    </location>
</feature>
<proteinExistence type="inferred from homology"/>
<dbReference type="Proteomes" id="UP000735302">
    <property type="component" value="Unassembled WGS sequence"/>
</dbReference>
<feature type="region of interest" description="Disordered" evidence="2">
    <location>
        <begin position="327"/>
        <end position="351"/>
    </location>
</feature>
<dbReference type="GO" id="GO:0047372">
    <property type="term" value="F:monoacylglycerol lipase activity"/>
    <property type="evidence" value="ECO:0007669"/>
    <property type="project" value="TreeGrafter"/>
</dbReference>
<dbReference type="Gene3D" id="3.40.50.1820">
    <property type="entry name" value="alpha/beta hydrolase"/>
    <property type="match status" value="1"/>
</dbReference>
<reference evidence="3 4" key="1">
    <citation type="journal article" date="2021" name="Elife">
        <title>Chloroplast acquisition without the gene transfer in kleptoplastic sea slugs, Plakobranchus ocellatus.</title>
        <authorList>
            <person name="Maeda T."/>
            <person name="Takahashi S."/>
            <person name="Yoshida T."/>
            <person name="Shimamura S."/>
            <person name="Takaki Y."/>
            <person name="Nagai Y."/>
            <person name="Toyoda A."/>
            <person name="Suzuki Y."/>
            <person name="Arimoto A."/>
            <person name="Ishii H."/>
            <person name="Satoh N."/>
            <person name="Nishiyama T."/>
            <person name="Hasebe M."/>
            <person name="Maruyama T."/>
            <person name="Minagawa J."/>
            <person name="Obokata J."/>
            <person name="Shigenobu S."/>
        </authorList>
    </citation>
    <scope>NUCLEOTIDE SEQUENCE [LARGE SCALE GENOMIC DNA]</scope>
</reference>
<dbReference type="InterPro" id="IPR029058">
    <property type="entry name" value="AB_hydrolase_fold"/>
</dbReference>
<feature type="compositionally biased region" description="Low complexity" evidence="2">
    <location>
        <begin position="270"/>
        <end position="288"/>
    </location>
</feature>
<dbReference type="EMBL" id="BLXT01001473">
    <property type="protein sequence ID" value="GFN85849.1"/>
    <property type="molecule type" value="Genomic_DNA"/>
</dbReference>
<evidence type="ECO:0000313" key="3">
    <source>
        <dbReference type="EMBL" id="GFN85849.1"/>
    </source>
</evidence>
<dbReference type="PANTHER" id="PTHR10794">
    <property type="entry name" value="ABHYDROLASE DOMAIN-CONTAINING PROTEIN"/>
    <property type="match status" value="1"/>
</dbReference>
<sequence>MKAVVFNRRGHGGSVLTTPKLQSFGDPSDLRQVIKYIRLRWSKSPLAAVAYGTGCGLLMSYLGEFGSSALLTACTCISPCWDTPERFLSSGPRGVYDFLLLLRLKQMLCRHAPALGHVVDAGHALMTAWSLPEFDKAVYCPLYGHKDLDQLWEVNNPIRDVDDIEVPVLCVNSLDDPVSPCDGDETGNSSIPYDLFKCYPNFLLVVTRRGGHCGFMDGFPPKPWADELCLDHVEAVVEFTQKLHAQQQKQKQDQQQQQLLQQQQQQQQQEQQQQHLQQQPQQPHQQQPDNKSHHGHFRPRYHSTSLCHLMTSNNNINIGRIISRITGRSDSTSNGRASLSHTHRSLSQSANSCTVRSRFIALSKKRSAQRFTI</sequence>
<accession>A0AAV3YRS4</accession>
<dbReference type="GO" id="GO:0034338">
    <property type="term" value="F:short-chain carboxylesterase activity"/>
    <property type="evidence" value="ECO:0007669"/>
    <property type="project" value="TreeGrafter"/>
</dbReference>
<comment type="caution">
    <text evidence="3">The sequence shown here is derived from an EMBL/GenBank/DDBJ whole genome shotgun (WGS) entry which is preliminary data.</text>
</comment>
<evidence type="ECO:0000313" key="4">
    <source>
        <dbReference type="Proteomes" id="UP000735302"/>
    </source>
</evidence>
<keyword evidence="4" id="KW-1185">Reference proteome</keyword>
<evidence type="ECO:0000256" key="2">
    <source>
        <dbReference type="SAM" id="MobiDB-lite"/>
    </source>
</evidence>
<protein>
    <submittedName>
        <fullName evidence="3">Abhydrolase domain-containing protein 15</fullName>
    </submittedName>
</protein>
<name>A0AAV3YRS4_9GAST</name>
<organism evidence="3 4">
    <name type="scientific">Plakobranchus ocellatus</name>
    <dbReference type="NCBI Taxonomy" id="259542"/>
    <lineage>
        <taxon>Eukaryota</taxon>
        <taxon>Metazoa</taxon>
        <taxon>Spiralia</taxon>
        <taxon>Lophotrochozoa</taxon>
        <taxon>Mollusca</taxon>
        <taxon>Gastropoda</taxon>
        <taxon>Heterobranchia</taxon>
        <taxon>Euthyneura</taxon>
        <taxon>Panpulmonata</taxon>
        <taxon>Sacoglossa</taxon>
        <taxon>Placobranchoidea</taxon>
        <taxon>Plakobranchidae</taxon>
        <taxon>Plakobranchus</taxon>
    </lineage>
</organism>
<feature type="compositionally biased region" description="Polar residues" evidence="2">
    <location>
        <begin position="334"/>
        <end position="351"/>
    </location>
</feature>
<gene>
    <name evidence="3" type="ORF">PoB_001235500</name>
</gene>
<comment type="similarity">
    <text evidence="1">Belongs to the AB hydrolase superfamily. AB hydrolase 4 family.</text>
</comment>
<dbReference type="SUPFAM" id="SSF53474">
    <property type="entry name" value="alpha/beta-Hydrolases"/>
    <property type="match status" value="1"/>
</dbReference>
<dbReference type="PANTHER" id="PTHR10794:SF93">
    <property type="entry name" value="SERINE AMINOPEPTIDASE S33 DOMAIN-CONTAINING PROTEIN"/>
    <property type="match status" value="1"/>
</dbReference>
<dbReference type="InterPro" id="IPR050960">
    <property type="entry name" value="AB_hydrolase_4_sf"/>
</dbReference>
<evidence type="ECO:0000256" key="1">
    <source>
        <dbReference type="ARBA" id="ARBA00010884"/>
    </source>
</evidence>
<dbReference type="AlphaFoldDB" id="A0AAV3YRS4"/>